<feature type="domain" description="Glycosyltransferase 2-like" evidence="4">
    <location>
        <begin position="10"/>
        <end position="122"/>
    </location>
</feature>
<sequence>MSGGPRPSVSLVIAAYAMQRELPRTLRSLSTAYQRDPPAARWELIVIDNGSPEPLAEPKGWADPAVTLRLVRLEGEASLAAALNHGLGLAQGELVGVWIDGARMASPGLLGACARAAALHPRPVIATRNYHLGHGLQHSEGMRGYDQQAEDALLASIGWPDGAERLVEISTPEQADPGGALIETNALFMTRALWGELGGFDTRFAGPGGGAVNADMFLRACAAPGTQLIRILGEGTFHQFHGGVTTGAGQERAAWLLKMGSKQYFRLRGRPLRAVRDLGWLYDSRRGLVHPPAMQEAADDRAG</sequence>
<protein>
    <submittedName>
        <fullName evidence="5">Glycosyltransferase</fullName>
        <ecNumber evidence="5">2.4.-.-</ecNumber>
    </submittedName>
</protein>
<evidence type="ECO:0000256" key="3">
    <source>
        <dbReference type="ARBA" id="ARBA00022679"/>
    </source>
</evidence>
<evidence type="ECO:0000256" key="1">
    <source>
        <dbReference type="ARBA" id="ARBA00006739"/>
    </source>
</evidence>
<dbReference type="PANTHER" id="PTHR43179">
    <property type="entry name" value="RHAMNOSYLTRANSFERASE WBBL"/>
    <property type="match status" value="1"/>
</dbReference>
<keyword evidence="2 5" id="KW-0328">Glycosyltransferase</keyword>
<dbReference type="RefSeq" id="WP_318650865.1">
    <property type="nucleotide sequence ID" value="NZ_CP137852.1"/>
</dbReference>
<dbReference type="EMBL" id="CP137852">
    <property type="protein sequence ID" value="WPB86908.1"/>
    <property type="molecule type" value="Genomic_DNA"/>
</dbReference>
<keyword evidence="3 5" id="KW-0808">Transferase</keyword>
<evidence type="ECO:0000256" key="2">
    <source>
        <dbReference type="ARBA" id="ARBA00022676"/>
    </source>
</evidence>
<evidence type="ECO:0000313" key="5">
    <source>
        <dbReference type="EMBL" id="WPB86908.1"/>
    </source>
</evidence>
<name>A0ABZ0PME1_9PROT</name>
<dbReference type="Proteomes" id="UP001305521">
    <property type="component" value="Chromosome"/>
</dbReference>
<dbReference type="SUPFAM" id="SSF53448">
    <property type="entry name" value="Nucleotide-diphospho-sugar transferases"/>
    <property type="match status" value="1"/>
</dbReference>
<proteinExistence type="inferred from homology"/>
<accession>A0ABZ0PME1</accession>
<evidence type="ECO:0000313" key="6">
    <source>
        <dbReference type="Proteomes" id="UP001305521"/>
    </source>
</evidence>
<dbReference type="Gene3D" id="3.90.550.10">
    <property type="entry name" value="Spore Coat Polysaccharide Biosynthesis Protein SpsA, Chain A"/>
    <property type="match status" value="1"/>
</dbReference>
<comment type="similarity">
    <text evidence="1">Belongs to the glycosyltransferase 2 family.</text>
</comment>
<dbReference type="GO" id="GO:0016757">
    <property type="term" value="F:glycosyltransferase activity"/>
    <property type="evidence" value="ECO:0007669"/>
    <property type="project" value="UniProtKB-KW"/>
</dbReference>
<gene>
    <name evidence="5" type="ORF">R9Z33_08520</name>
</gene>
<evidence type="ECO:0000259" key="4">
    <source>
        <dbReference type="Pfam" id="PF00535"/>
    </source>
</evidence>
<dbReference type="CDD" id="cd00761">
    <property type="entry name" value="Glyco_tranf_GTA_type"/>
    <property type="match status" value="1"/>
</dbReference>
<organism evidence="5 6">
    <name type="scientific">Sediminicoccus rosea</name>
    <dbReference type="NCBI Taxonomy" id="1225128"/>
    <lineage>
        <taxon>Bacteria</taxon>
        <taxon>Pseudomonadati</taxon>
        <taxon>Pseudomonadota</taxon>
        <taxon>Alphaproteobacteria</taxon>
        <taxon>Acetobacterales</taxon>
        <taxon>Roseomonadaceae</taxon>
        <taxon>Sediminicoccus</taxon>
    </lineage>
</organism>
<reference evidence="5 6" key="1">
    <citation type="submission" date="2023-11" db="EMBL/GenBank/DDBJ databases">
        <title>Arctic aerobic anoxygenic photoheterotroph Sediminicoccus rosea KRV36 adapts its photosynthesis to long days of polar summer.</title>
        <authorList>
            <person name="Tomasch J."/>
            <person name="Kopejtka K."/>
            <person name="Bily T."/>
            <person name="Gardiner A.T."/>
            <person name="Gardian Z."/>
            <person name="Shivaramu S."/>
            <person name="Koblizek M."/>
            <person name="Engelhardt F."/>
            <person name="Kaftan D."/>
        </authorList>
    </citation>
    <scope>NUCLEOTIDE SEQUENCE [LARGE SCALE GENOMIC DNA]</scope>
    <source>
        <strain evidence="5 6">R-30</strain>
    </source>
</reference>
<dbReference type="InterPro" id="IPR001173">
    <property type="entry name" value="Glyco_trans_2-like"/>
</dbReference>
<keyword evidence="6" id="KW-1185">Reference proteome</keyword>
<dbReference type="EC" id="2.4.-.-" evidence="5"/>
<dbReference type="Pfam" id="PF00535">
    <property type="entry name" value="Glycos_transf_2"/>
    <property type="match status" value="1"/>
</dbReference>
<dbReference type="PANTHER" id="PTHR43179:SF12">
    <property type="entry name" value="GALACTOFURANOSYLTRANSFERASE GLFT2"/>
    <property type="match status" value="1"/>
</dbReference>
<dbReference type="InterPro" id="IPR029044">
    <property type="entry name" value="Nucleotide-diphossugar_trans"/>
</dbReference>